<evidence type="ECO:0000256" key="1">
    <source>
        <dbReference type="ARBA" id="ARBA00004651"/>
    </source>
</evidence>
<comment type="subcellular location">
    <subcellularLocation>
        <location evidence="1">Cell membrane</location>
        <topology evidence="1">Multi-pass membrane protein</topology>
    </subcellularLocation>
</comment>
<dbReference type="AlphaFoldDB" id="A0A5M5M197"/>
<name>A0A5M5M197_BACOV</name>
<organism evidence="8 11">
    <name type="scientific">Bacteroides ovatus</name>
    <dbReference type="NCBI Taxonomy" id="28116"/>
    <lineage>
        <taxon>Bacteria</taxon>
        <taxon>Pseudomonadati</taxon>
        <taxon>Bacteroidota</taxon>
        <taxon>Bacteroidia</taxon>
        <taxon>Bacteroidales</taxon>
        <taxon>Bacteroidaceae</taxon>
        <taxon>Bacteroides</taxon>
    </lineage>
</organism>
<feature type="transmembrane region" description="Helical" evidence="6">
    <location>
        <begin position="36"/>
        <end position="53"/>
    </location>
</feature>
<dbReference type="InterPro" id="IPR050638">
    <property type="entry name" value="AA-Vitamin_Transporters"/>
</dbReference>
<feature type="transmembrane region" description="Helical" evidence="6">
    <location>
        <begin position="148"/>
        <end position="167"/>
    </location>
</feature>
<feature type="transmembrane region" description="Helical" evidence="6">
    <location>
        <begin position="214"/>
        <end position="234"/>
    </location>
</feature>
<dbReference type="GO" id="GO:0005886">
    <property type="term" value="C:plasma membrane"/>
    <property type="evidence" value="ECO:0007669"/>
    <property type="project" value="UniProtKB-SubCell"/>
</dbReference>
<dbReference type="SUPFAM" id="SSF103481">
    <property type="entry name" value="Multidrug resistance efflux transporter EmrE"/>
    <property type="match status" value="2"/>
</dbReference>
<dbReference type="Gene3D" id="1.10.3730.20">
    <property type="match status" value="1"/>
</dbReference>
<dbReference type="EMBL" id="VWFP01000001">
    <property type="protein sequence ID" value="KAA4630425.1"/>
    <property type="molecule type" value="Genomic_DNA"/>
</dbReference>
<gene>
    <name evidence="8" type="ORF">F3B85_20005</name>
    <name evidence="9" type="ORF">F3B90_01270</name>
</gene>
<dbReference type="PANTHER" id="PTHR32322:SF18">
    <property type="entry name" value="S-ADENOSYLMETHIONINE_S-ADENOSYLHOMOCYSTEINE TRANSPORTER"/>
    <property type="match status" value="1"/>
</dbReference>
<keyword evidence="2" id="KW-1003">Cell membrane</keyword>
<dbReference type="PANTHER" id="PTHR32322">
    <property type="entry name" value="INNER MEMBRANE TRANSPORTER"/>
    <property type="match status" value="1"/>
</dbReference>
<evidence type="ECO:0000313" key="9">
    <source>
        <dbReference type="EMBL" id="KAA4630425.1"/>
    </source>
</evidence>
<feature type="transmembrane region" description="Helical" evidence="6">
    <location>
        <begin position="246"/>
        <end position="264"/>
    </location>
</feature>
<evidence type="ECO:0000256" key="6">
    <source>
        <dbReference type="SAM" id="Phobius"/>
    </source>
</evidence>
<evidence type="ECO:0000313" key="11">
    <source>
        <dbReference type="Proteomes" id="UP000478493"/>
    </source>
</evidence>
<evidence type="ECO:0000259" key="7">
    <source>
        <dbReference type="Pfam" id="PF00892"/>
    </source>
</evidence>
<feature type="domain" description="EamA" evidence="7">
    <location>
        <begin position="1"/>
        <end position="135"/>
    </location>
</feature>
<protein>
    <submittedName>
        <fullName evidence="8">DMT family transporter</fullName>
    </submittedName>
</protein>
<accession>A0A5M5M197</accession>
<feature type="transmembrane region" description="Helical" evidence="6">
    <location>
        <begin position="91"/>
        <end position="112"/>
    </location>
</feature>
<feature type="transmembrane region" description="Helical" evidence="6">
    <location>
        <begin position="5"/>
        <end position="24"/>
    </location>
</feature>
<feature type="transmembrane region" description="Helical" evidence="6">
    <location>
        <begin position="179"/>
        <end position="202"/>
    </location>
</feature>
<dbReference type="InterPro" id="IPR037185">
    <property type="entry name" value="EmrE-like"/>
</dbReference>
<feature type="domain" description="EamA" evidence="7">
    <location>
        <begin position="148"/>
        <end position="288"/>
    </location>
</feature>
<dbReference type="EMBL" id="VWGP01000017">
    <property type="protein sequence ID" value="KAA4531027.1"/>
    <property type="molecule type" value="Genomic_DNA"/>
</dbReference>
<evidence type="ECO:0000256" key="4">
    <source>
        <dbReference type="ARBA" id="ARBA00022989"/>
    </source>
</evidence>
<dbReference type="Proteomes" id="UP000478493">
    <property type="component" value="Unassembled WGS sequence"/>
</dbReference>
<evidence type="ECO:0000313" key="8">
    <source>
        <dbReference type="EMBL" id="KAA4531027.1"/>
    </source>
</evidence>
<evidence type="ECO:0000313" key="10">
    <source>
        <dbReference type="Proteomes" id="UP000424805"/>
    </source>
</evidence>
<keyword evidence="4 6" id="KW-1133">Transmembrane helix</keyword>
<dbReference type="RefSeq" id="WP_004306104.1">
    <property type="nucleotide sequence ID" value="NZ_CABKQC010000008.1"/>
</dbReference>
<comment type="caution">
    <text evidence="8">The sequence shown here is derived from an EMBL/GenBank/DDBJ whole genome shotgun (WGS) entry which is preliminary data.</text>
</comment>
<reference evidence="10 11" key="1">
    <citation type="journal article" date="2019" name="Nat. Med.">
        <title>A library of human gut bacterial isolates paired with longitudinal multiomics data enables mechanistic microbiome research.</title>
        <authorList>
            <person name="Poyet M."/>
            <person name="Groussin M."/>
            <person name="Gibbons S.M."/>
            <person name="Avila-Pacheco J."/>
            <person name="Jiang X."/>
            <person name="Kearney S.M."/>
            <person name="Perrotta A.R."/>
            <person name="Berdy B."/>
            <person name="Zhao S."/>
            <person name="Lieberman T.D."/>
            <person name="Swanson P.K."/>
            <person name="Smith M."/>
            <person name="Roesemann S."/>
            <person name="Alexander J.E."/>
            <person name="Rich S.A."/>
            <person name="Livny J."/>
            <person name="Vlamakis H."/>
            <person name="Clish C."/>
            <person name="Bullock K."/>
            <person name="Deik A."/>
            <person name="Scott J."/>
            <person name="Pierce K.A."/>
            <person name="Xavier R.J."/>
            <person name="Alm E.J."/>
        </authorList>
    </citation>
    <scope>NUCLEOTIDE SEQUENCE [LARGE SCALE GENOMIC DNA]</scope>
    <source>
        <strain evidence="9 10">BIOML-A15</strain>
        <strain evidence="8 11">BIOML-A41</strain>
    </source>
</reference>
<evidence type="ECO:0000256" key="2">
    <source>
        <dbReference type="ARBA" id="ARBA00022475"/>
    </source>
</evidence>
<dbReference type="Pfam" id="PF00892">
    <property type="entry name" value="EamA"/>
    <property type="match status" value="2"/>
</dbReference>
<feature type="transmembrane region" description="Helical" evidence="6">
    <location>
        <begin position="124"/>
        <end position="142"/>
    </location>
</feature>
<sequence length="302" mass="33618">MKGHILIMLANILFGASMPVFKYLLTADVPPEAITIMRAIFACMMFWLVSFFMPKEKVLPKDLCLLFVCALCGVGINQWLFVIGLKNSSPVNASIIATAVPIFVLLLAALVLKEPITAKKSLGVFLGVSGGLLLVFNSTQTTSGTNSLWGDMLMLLNQLMYSVYLVLSKPLSRRYSSVIMMKWMFLFSTLALAPFCLQYMQYVPMFHRETFNVSQLYALLYLLFGATFVSFMLIPMALKQIRPTTVSMYNYVQPIIASAIAVAVGQDTFSMQKLLSAALVFVGVYLVTQSKKRKDIENLDIA</sequence>
<feature type="transmembrane region" description="Helical" evidence="6">
    <location>
        <begin position="65"/>
        <end position="85"/>
    </location>
</feature>
<keyword evidence="3 6" id="KW-0812">Transmembrane</keyword>
<keyword evidence="5 6" id="KW-0472">Membrane</keyword>
<dbReference type="InterPro" id="IPR000620">
    <property type="entry name" value="EamA_dom"/>
</dbReference>
<dbReference type="Proteomes" id="UP000424805">
    <property type="component" value="Unassembled WGS sequence"/>
</dbReference>
<evidence type="ECO:0000256" key="3">
    <source>
        <dbReference type="ARBA" id="ARBA00022692"/>
    </source>
</evidence>
<feature type="transmembrane region" description="Helical" evidence="6">
    <location>
        <begin position="270"/>
        <end position="288"/>
    </location>
</feature>
<evidence type="ECO:0000256" key="5">
    <source>
        <dbReference type="ARBA" id="ARBA00023136"/>
    </source>
</evidence>
<proteinExistence type="predicted"/>